<dbReference type="InterPro" id="IPR000595">
    <property type="entry name" value="cNMP-bd_dom"/>
</dbReference>
<sequence length="411" mass="46845">MNNPLQLSLVNFKKGAYIIVEGKQKADCFYIIRSGKVSISKEVEVVEEEGGNILAPGDFFGVVSTMSSHSHIETAQAITDVTLIAVRREQYGLLIERNAPVAMKIIQQFSKKMRYLDAALARLTLKSGDSEDIAHLFRVAEYYARQSQYNLAYYAYHQYIVNSPRGQNVNLAKERMAKIQPYAKAVYLDIQGEEFTRSYPKNTMIFSEAQPGKEMYIIQKGSVKITKIQNDNEVMLALLKAGDMFGEMSLLEDKPRSASAIAHEDTVLMAVNKANFTRMVSNQPQLISKLTQILSERIWFIYKQLANTQLSDPVGRLYDALLIQLEKLRIPISSEAYTFDLGPRELGNMVGLPKEELNLVLQKLFQNSKVKIVDNHVYVSDIEEIEKQAKYYRKMEKIEKARRQGSMNLRK</sequence>
<dbReference type="InterPro" id="IPR036390">
    <property type="entry name" value="WH_DNA-bd_sf"/>
</dbReference>
<protein>
    <submittedName>
        <fullName evidence="2">cAMP-binding protein</fullName>
    </submittedName>
</protein>
<feature type="domain" description="Cyclic nucleotide-binding" evidence="1">
    <location>
        <begin position="19"/>
        <end position="112"/>
    </location>
</feature>
<dbReference type="Pfam" id="PF00027">
    <property type="entry name" value="cNMP_binding"/>
    <property type="match status" value="2"/>
</dbReference>
<dbReference type="AlphaFoldDB" id="A0A1Y1RUQ4"/>
<evidence type="ECO:0000259" key="1">
    <source>
        <dbReference type="PROSITE" id="PS50042"/>
    </source>
</evidence>
<dbReference type="SUPFAM" id="SSF51206">
    <property type="entry name" value="cAMP-binding domain-like"/>
    <property type="match status" value="2"/>
</dbReference>
<dbReference type="InterPro" id="IPR050397">
    <property type="entry name" value="Env_Response_Regulators"/>
</dbReference>
<dbReference type="STRING" id="1963862.B4O97_15250"/>
<dbReference type="PANTHER" id="PTHR24567">
    <property type="entry name" value="CRP FAMILY TRANSCRIPTIONAL REGULATORY PROTEIN"/>
    <property type="match status" value="1"/>
</dbReference>
<proteinExistence type="predicted"/>
<gene>
    <name evidence="2" type="ORF">B4O97_15250</name>
</gene>
<dbReference type="InterPro" id="IPR018488">
    <property type="entry name" value="cNMP-bd_CS"/>
</dbReference>
<dbReference type="PANTHER" id="PTHR24567:SF74">
    <property type="entry name" value="HTH-TYPE TRANSCRIPTIONAL REGULATOR ARCR"/>
    <property type="match status" value="1"/>
</dbReference>
<dbReference type="EMBL" id="MWQY01000019">
    <property type="protein sequence ID" value="ORC32808.1"/>
    <property type="molecule type" value="Genomic_DNA"/>
</dbReference>
<dbReference type="PROSITE" id="PS00889">
    <property type="entry name" value="CNMP_BINDING_2"/>
    <property type="match status" value="1"/>
</dbReference>
<evidence type="ECO:0000313" key="2">
    <source>
        <dbReference type="EMBL" id="ORC32808.1"/>
    </source>
</evidence>
<dbReference type="Gene3D" id="2.60.120.10">
    <property type="entry name" value="Jelly Rolls"/>
    <property type="match status" value="2"/>
</dbReference>
<dbReference type="RefSeq" id="WP_083052135.1">
    <property type="nucleotide sequence ID" value="NZ_CAXXQO010000002.1"/>
</dbReference>
<dbReference type="PROSITE" id="PS50042">
    <property type="entry name" value="CNMP_BINDING_3"/>
    <property type="match status" value="2"/>
</dbReference>
<dbReference type="Proteomes" id="UP000192343">
    <property type="component" value="Unassembled WGS sequence"/>
</dbReference>
<comment type="caution">
    <text evidence="2">The sequence shown here is derived from an EMBL/GenBank/DDBJ whole genome shotgun (WGS) entry which is preliminary data.</text>
</comment>
<dbReference type="SUPFAM" id="SSF46785">
    <property type="entry name" value="Winged helix' DNA-binding domain"/>
    <property type="match status" value="1"/>
</dbReference>
<evidence type="ECO:0000313" key="3">
    <source>
        <dbReference type="Proteomes" id="UP000192343"/>
    </source>
</evidence>
<dbReference type="GO" id="GO:0005829">
    <property type="term" value="C:cytosol"/>
    <property type="evidence" value="ECO:0007669"/>
    <property type="project" value="TreeGrafter"/>
</dbReference>
<dbReference type="OrthoDB" id="305756at2"/>
<dbReference type="CDD" id="cd00038">
    <property type="entry name" value="CAP_ED"/>
    <property type="match status" value="2"/>
</dbReference>
<feature type="domain" description="Cyclic nucleotide-binding" evidence="1">
    <location>
        <begin position="197"/>
        <end position="297"/>
    </location>
</feature>
<keyword evidence="3" id="KW-1185">Reference proteome</keyword>
<dbReference type="InterPro" id="IPR018490">
    <property type="entry name" value="cNMP-bd_dom_sf"/>
</dbReference>
<dbReference type="SMART" id="SM00100">
    <property type="entry name" value="cNMP"/>
    <property type="match status" value="2"/>
</dbReference>
<dbReference type="InterPro" id="IPR014710">
    <property type="entry name" value="RmlC-like_jellyroll"/>
</dbReference>
<organism evidence="2 3">
    <name type="scientific">Marispirochaeta aestuarii</name>
    <dbReference type="NCBI Taxonomy" id="1963862"/>
    <lineage>
        <taxon>Bacteria</taxon>
        <taxon>Pseudomonadati</taxon>
        <taxon>Spirochaetota</taxon>
        <taxon>Spirochaetia</taxon>
        <taxon>Spirochaetales</taxon>
        <taxon>Spirochaetaceae</taxon>
        <taxon>Marispirochaeta</taxon>
    </lineage>
</organism>
<reference evidence="2 3" key="1">
    <citation type="submission" date="2017-03" db="EMBL/GenBank/DDBJ databases">
        <title>Draft Genome sequence of Marispirochaeta sp. strain JC444.</title>
        <authorList>
            <person name="Shivani Y."/>
            <person name="Subhash Y."/>
            <person name="Sasikala C."/>
            <person name="Ramana C."/>
        </authorList>
    </citation>
    <scope>NUCLEOTIDE SEQUENCE [LARGE SCALE GENOMIC DNA]</scope>
    <source>
        <strain evidence="2 3">JC444</strain>
    </source>
</reference>
<name>A0A1Y1RUQ4_9SPIO</name>
<dbReference type="GO" id="GO:0003700">
    <property type="term" value="F:DNA-binding transcription factor activity"/>
    <property type="evidence" value="ECO:0007669"/>
    <property type="project" value="TreeGrafter"/>
</dbReference>
<accession>A0A1Y1RUQ4</accession>